<dbReference type="AlphaFoldDB" id="A0A6A6G0S8"/>
<proteinExistence type="predicted"/>
<name>A0A6A6G0S8_9PEZI</name>
<organism evidence="1 2">
    <name type="scientific">Elsinoe ampelina</name>
    <dbReference type="NCBI Taxonomy" id="302913"/>
    <lineage>
        <taxon>Eukaryota</taxon>
        <taxon>Fungi</taxon>
        <taxon>Dikarya</taxon>
        <taxon>Ascomycota</taxon>
        <taxon>Pezizomycotina</taxon>
        <taxon>Dothideomycetes</taxon>
        <taxon>Dothideomycetidae</taxon>
        <taxon>Myriangiales</taxon>
        <taxon>Elsinoaceae</taxon>
        <taxon>Elsinoe</taxon>
    </lineage>
</organism>
<dbReference type="Proteomes" id="UP000799538">
    <property type="component" value="Unassembled WGS sequence"/>
</dbReference>
<gene>
    <name evidence="1" type="ORF">BDZ85DRAFT_268779</name>
</gene>
<evidence type="ECO:0000313" key="1">
    <source>
        <dbReference type="EMBL" id="KAF2219301.1"/>
    </source>
</evidence>
<sequence>MRWGECMRQEREGLRERTGARGHWCGWCWRRGSTVNVGTNCTVAGTGWPGVYVMIFVHRFHQKKALVGKTLPSAPMK</sequence>
<evidence type="ECO:0000313" key="2">
    <source>
        <dbReference type="Proteomes" id="UP000799538"/>
    </source>
</evidence>
<protein>
    <submittedName>
        <fullName evidence="1">Uncharacterized protein</fullName>
    </submittedName>
</protein>
<accession>A0A6A6G0S8</accession>
<reference evidence="2" key="1">
    <citation type="journal article" date="2020" name="Stud. Mycol.">
        <title>101 Dothideomycetes genomes: A test case for predicting lifestyles and emergence of pathogens.</title>
        <authorList>
            <person name="Haridas S."/>
            <person name="Albert R."/>
            <person name="Binder M."/>
            <person name="Bloem J."/>
            <person name="LaButti K."/>
            <person name="Salamov A."/>
            <person name="Andreopoulos B."/>
            <person name="Baker S."/>
            <person name="Barry K."/>
            <person name="Bills G."/>
            <person name="Bluhm B."/>
            <person name="Cannon C."/>
            <person name="Castanera R."/>
            <person name="Culley D."/>
            <person name="Daum C."/>
            <person name="Ezra D."/>
            <person name="Gonzalez J."/>
            <person name="Henrissat B."/>
            <person name="Kuo A."/>
            <person name="Liang C."/>
            <person name="Lipzen A."/>
            <person name="Lutzoni F."/>
            <person name="Magnuson J."/>
            <person name="Mondo S."/>
            <person name="Nolan M."/>
            <person name="Ohm R."/>
            <person name="Pangilinan J."/>
            <person name="Park H.-J."/>
            <person name="Ramirez L."/>
            <person name="Alfaro M."/>
            <person name="Sun H."/>
            <person name="Tritt A."/>
            <person name="Yoshinaga Y."/>
            <person name="Zwiers L.-H."/>
            <person name="Turgeon B."/>
            <person name="Goodwin S."/>
            <person name="Spatafora J."/>
            <person name="Crous P."/>
            <person name="Grigoriev I."/>
        </authorList>
    </citation>
    <scope>NUCLEOTIDE SEQUENCE [LARGE SCALE GENOMIC DNA]</scope>
    <source>
        <strain evidence="2">CECT 20119</strain>
    </source>
</reference>
<keyword evidence="2" id="KW-1185">Reference proteome</keyword>
<dbReference type="EMBL" id="ML992517">
    <property type="protein sequence ID" value="KAF2219301.1"/>
    <property type="molecule type" value="Genomic_DNA"/>
</dbReference>